<sequence length="292" mass="31399">MGMATHAPQPLPLDAGPYRFSEGAFEITILSDGFIMLPPDIVLPDTPPPERAPIMEQLGGTADGAPFQVNIPLIRTKDDLILVDNGSGIHFQASAGRLAANLKAAGIGPEAITKVVFTHIHPDHSGGTTLSDGSLLCPNAHYFVADPEWRFWTDPNYEASMPSALHGFARGSQRDMAAVADRLTRFRPGDEIVSGFRSIATPGHTPGHVSFELAGGEGLIIAGDVATSNVVFFEHPSWHFGFDTQPDIALKSRQAFLDRVAAEKIKVLGYHWAYPGLGYAERKGAAYRFVAA</sequence>
<gene>
    <name evidence="6" type="ORF">F0L46_19285</name>
</gene>
<dbReference type="AlphaFoldDB" id="A0A5B2VBW5"/>
<dbReference type="Proteomes" id="UP000323142">
    <property type="component" value="Unassembled WGS sequence"/>
</dbReference>
<name>A0A5B2VBW5_9HYPH</name>
<dbReference type="GO" id="GO:0046872">
    <property type="term" value="F:metal ion binding"/>
    <property type="evidence" value="ECO:0007669"/>
    <property type="project" value="UniProtKB-KW"/>
</dbReference>
<evidence type="ECO:0000313" key="6">
    <source>
        <dbReference type="EMBL" id="KAA2235637.1"/>
    </source>
</evidence>
<dbReference type="SMART" id="SM00849">
    <property type="entry name" value="Lactamase_B"/>
    <property type="match status" value="1"/>
</dbReference>
<dbReference type="PANTHER" id="PTHR42978">
    <property type="entry name" value="QUORUM-QUENCHING LACTONASE YTNP-RELATED-RELATED"/>
    <property type="match status" value="1"/>
</dbReference>
<evidence type="ECO:0000256" key="1">
    <source>
        <dbReference type="ARBA" id="ARBA00007749"/>
    </source>
</evidence>
<dbReference type="InterPro" id="IPR051013">
    <property type="entry name" value="MBL_superfamily_lactonases"/>
</dbReference>
<evidence type="ECO:0000313" key="7">
    <source>
        <dbReference type="Proteomes" id="UP000323142"/>
    </source>
</evidence>
<dbReference type="InterPro" id="IPR036866">
    <property type="entry name" value="RibonucZ/Hydroxyglut_hydro"/>
</dbReference>
<organism evidence="6 7">
    <name type="scientific">Salinarimonas soli</name>
    <dbReference type="NCBI Taxonomy" id="1638099"/>
    <lineage>
        <taxon>Bacteria</taxon>
        <taxon>Pseudomonadati</taxon>
        <taxon>Pseudomonadota</taxon>
        <taxon>Alphaproteobacteria</taxon>
        <taxon>Hyphomicrobiales</taxon>
        <taxon>Salinarimonadaceae</taxon>
        <taxon>Salinarimonas</taxon>
    </lineage>
</organism>
<feature type="domain" description="Metallo-beta-lactamase" evidence="5">
    <location>
        <begin position="68"/>
        <end position="271"/>
    </location>
</feature>
<protein>
    <submittedName>
        <fullName evidence="6">MBL fold metallo-hydrolase</fullName>
    </submittedName>
</protein>
<dbReference type="PANTHER" id="PTHR42978:SF6">
    <property type="entry name" value="QUORUM-QUENCHING LACTONASE YTNP-RELATED"/>
    <property type="match status" value="1"/>
</dbReference>
<dbReference type="InterPro" id="IPR001279">
    <property type="entry name" value="Metallo-B-lactamas"/>
</dbReference>
<dbReference type="GO" id="GO:0016787">
    <property type="term" value="F:hydrolase activity"/>
    <property type="evidence" value="ECO:0007669"/>
    <property type="project" value="UniProtKB-KW"/>
</dbReference>
<keyword evidence="4" id="KW-0862">Zinc</keyword>
<keyword evidence="7" id="KW-1185">Reference proteome</keyword>
<comment type="similarity">
    <text evidence="1">Belongs to the metallo-beta-lactamase superfamily.</text>
</comment>
<dbReference type="CDD" id="cd07720">
    <property type="entry name" value="OPHC2-like_MBL-fold"/>
    <property type="match status" value="1"/>
</dbReference>
<comment type="caution">
    <text evidence="6">The sequence shown here is derived from an EMBL/GenBank/DDBJ whole genome shotgun (WGS) entry which is preliminary data.</text>
</comment>
<evidence type="ECO:0000256" key="4">
    <source>
        <dbReference type="ARBA" id="ARBA00022833"/>
    </source>
</evidence>
<evidence type="ECO:0000256" key="3">
    <source>
        <dbReference type="ARBA" id="ARBA00022801"/>
    </source>
</evidence>
<evidence type="ECO:0000256" key="2">
    <source>
        <dbReference type="ARBA" id="ARBA00022723"/>
    </source>
</evidence>
<keyword evidence="3 6" id="KW-0378">Hydrolase</keyword>
<dbReference type="OrthoDB" id="9773738at2"/>
<reference evidence="6 7" key="2">
    <citation type="submission" date="2019-09" db="EMBL/GenBank/DDBJ databases">
        <authorList>
            <person name="Jin C."/>
        </authorList>
    </citation>
    <scope>NUCLEOTIDE SEQUENCE [LARGE SCALE GENOMIC DNA]</scope>
    <source>
        <strain evidence="6 7">BN140002</strain>
    </source>
</reference>
<accession>A0A5B2VBW5</accession>
<dbReference type="Gene3D" id="3.60.15.10">
    <property type="entry name" value="Ribonuclease Z/Hydroxyacylglutathione hydrolase-like"/>
    <property type="match status" value="1"/>
</dbReference>
<dbReference type="Pfam" id="PF00753">
    <property type="entry name" value="Lactamase_B"/>
    <property type="match status" value="1"/>
</dbReference>
<keyword evidence="2" id="KW-0479">Metal-binding</keyword>
<reference evidence="6 7" key="1">
    <citation type="submission" date="2019-09" db="EMBL/GenBank/DDBJ databases">
        <title>Salinarimonas rosea gen. nov., sp. nov., a new member of the a-2 subgroup of the Proteobacteria.</title>
        <authorList>
            <person name="Liu J."/>
        </authorList>
    </citation>
    <scope>NUCLEOTIDE SEQUENCE [LARGE SCALE GENOMIC DNA]</scope>
    <source>
        <strain evidence="6 7">BN140002</strain>
    </source>
</reference>
<dbReference type="SUPFAM" id="SSF56281">
    <property type="entry name" value="Metallo-hydrolase/oxidoreductase"/>
    <property type="match status" value="1"/>
</dbReference>
<proteinExistence type="inferred from homology"/>
<dbReference type="EMBL" id="VUOA01000034">
    <property type="protein sequence ID" value="KAA2235637.1"/>
    <property type="molecule type" value="Genomic_DNA"/>
</dbReference>
<evidence type="ECO:0000259" key="5">
    <source>
        <dbReference type="SMART" id="SM00849"/>
    </source>
</evidence>